<proteinExistence type="predicted"/>
<gene>
    <name evidence="1" type="ORF">P43SY_003929</name>
</gene>
<accession>A0AAD5LAK8</accession>
<sequence length="87" mass="9852">MVLTRKRARLSWKRGKQCIHVCDQLLQPLKRTLTLNCAIVGRRVHREWMGGGQWSSEGEGRDIKGELLGGVTRAGVFCGVYLITRRS</sequence>
<dbReference type="EMBL" id="JAKCXM010000406">
    <property type="protein sequence ID" value="KAJ0394505.1"/>
    <property type="molecule type" value="Genomic_DNA"/>
</dbReference>
<evidence type="ECO:0000313" key="1">
    <source>
        <dbReference type="EMBL" id="KAJ0394505.1"/>
    </source>
</evidence>
<dbReference type="AlphaFoldDB" id="A0AAD5LAK8"/>
<protein>
    <submittedName>
        <fullName evidence="1">Uncharacterized protein</fullName>
    </submittedName>
</protein>
<keyword evidence="2" id="KW-1185">Reference proteome</keyword>
<dbReference type="Proteomes" id="UP001209570">
    <property type="component" value="Unassembled WGS sequence"/>
</dbReference>
<name>A0AAD5LAK8_PYTIN</name>
<reference evidence="1" key="1">
    <citation type="submission" date="2021-12" db="EMBL/GenBank/DDBJ databases">
        <title>Prjna785345.</title>
        <authorList>
            <person name="Rujirawat T."/>
            <person name="Krajaejun T."/>
        </authorList>
    </citation>
    <scope>NUCLEOTIDE SEQUENCE</scope>
    <source>
        <strain evidence="1">Pi057C3</strain>
    </source>
</reference>
<evidence type="ECO:0000313" key="2">
    <source>
        <dbReference type="Proteomes" id="UP001209570"/>
    </source>
</evidence>
<organism evidence="1 2">
    <name type="scientific">Pythium insidiosum</name>
    <name type="common">Pythiosis disease agent</name>
    <dbReference type="NCBI Taxonomy" id="114742"/>
    <lineage>
        <taxon>Eukaryota</taxon>
        <taxon>Sar</taxon>
        <taxon>Stramenopiles</taxon>
        <taxon>Oomycota</taxon>
        <taxon>Peronosporomycetes</taxon>
        <taxon>Pythiales</taxon>
        <taxon>Pythiaceae</taxon>
        <taxon>Pythium</taxon>
    </lineage>
</organism>
<comment type="caution">
    <text evidence="1">The sequence shown here is derived from an EMBL/GenBank/DDBJ whole genome shotgun (WGS) entry which is preliminary data.</text>
</comment>